<dbReference type="Pfam" id="PF02311">
    <property type="entry name" value="AraC_binding"/>
    <property type="match status" value="1"/>
</dbReference>
<dbReference type="InterPro" id="IPR037923">
    <property type="entry name" value="HTH-like"/>
</dbReference>
<keyword evidence="2" id="KW-0238">DNA-binding</keyword>
<reference evidence="6" key="1">
    <citation type="submission" date="2023-07" db="EMBL/GenBank/DDBJ databases">
        <title>Myceligenerans salitolerans sp. nov., a halotolerant actinomycete isolated from a salt lake in Xinjiang, China.</title>
        <authorList>
            <person name="Guan T."/>
        </authorList>
    </citation>
    <scope>NUCLEOTIDE SEQUENCE [LARGE SCALE GENOMIC DNA]</scope>
    <source>
        <strain evidence="6">XHU 5031</strain>
    </source>
</reference>
<keyword evidence="1" id="KW-0805">Transcription regulation</keyword>
<dbReference type="InterPro" id="IPR009057">
    <property type="entry name" value="Homeodomain-like_sf"/>
</dbReference>
<protein>
    <submittedName>
        <fullName evidence="5">Helix-turn-helix transcriptional regulator</fullName>
    </submittedName>
</protein>
<dbReference type="Pfam" id="PF12833">
    <property type="entry name" value="HTH_18"/>
    <property type="match status" value="1"/>
</dbReference>
<gene>
    <name evidence="5" type="ORF">J0911_09830</name>
</gene>
<evidence type="ECO:0000313" key="5">
    <source>
        <dbReference type="EMBL" id="MBO0609329.1"/>
    </source>
</evidence>
<accession>A0ABS3IAD3</accession>
<dbReference type="InterPro" id="IPR050204">
    <property type="entry name" value="AraC_XylS_family_regulators"/>
</dbReference>
<proteinExistence type="predicted"/>
<feature type="domain" description="HTH araC/xylS-type" evidence="4">
    <location>
        <begin position="181"/>
        <end position="278"/>
    </location>
</feature>
<dbReference type="SMART" id="SM00342">
    <property type="entry name" value="HTH_ARAC"/>
    <property type="match status" value="1"/>
</dbReference>
<dbReference type="InterPro" id="IPR018060">
    <property type="entry name" value="HTH_AraC"/>
</dbReference>
<evidence type="ECO:0000256" key="2">
    <source>
        <dbReference type="ARBA" id="ARBA00023125"/>
    </source>
</evidence>
<keyword evidence="3" id="KW-0804">Transcription</keyword>
<organism evidence="5 6">
    <name type="scientific">Myceligenerans salitolerans</name>
    <dbReference type="NCBI Taxonomy" id="1230528"/>
    <lineage>
        <taxon>Bacteria</taxon>
        <taxon>Bacillati</taxon>
        <taxon>Actinomycetota</taxon>
        <taxon>Actinomycetes</taxon>
        <taxon>Micrococcales</taxon>
        <taxon>Promicromonosporaceae</taxon>
        <taxon>Myceligenerans</taxon>
    </lineage>
</organism>
<name>A0ABS3IAD3_9MICO</name>
<evidence type="ECO:0000259" key="4">
    <source>
        <dbReference type="PROSITE" id="PS01124"/>
    </source>
</evidence>
<dbReference type="SUPFAM" id="SSF51215">
    <property type="entry name" value="Regulatory protein AraC"/>
    <property type="match status" value="1"/>
</dbReference>
<evidence type="ECO:0000256" key="3">
    <source>
        <dbReference type="ARBA" id="ARBA00023163"/>
    </source>
</evidence>
<dbReference type="SUPFAM" id="SSF46689">
    <property type="entry name" value="Homeodomain-like"/>
    <property type="match status" value="2"/>
</dbReference>
<dbReference type="InterPro" id="IPR003313">
    <property type="entry name" value="AraC-bd"/>
</dbReference>
<keyword evidence="6" id="KW-1185">Reference proteome</keyword>
<dbReference type="EMBL" id="JAFMPK010000039">
    <property type="protein sequence ID" value="MBO0609329.1"/>
    <property type="molecule type" value="Genomic_DNA"/>
</dbReference>
<dbReference type="PANTHER" id="PTHR46796">
    <property type="entry name" value="HTH-TYPE TRANSCRIPTIONAL ACTIVATOR RHAS-RELATED"/>
    <property type="match status" value="1"/>
</dbReference>
<evidence type="ECO:0000313" key="6">
    <source>
        <dbReference type="Proteomes" id="UP000664617"/>
    </source>
</evidence>
<dbReference type="Gene3D" id="1.10.10.60">
    <property type="entry name" value="Homeodomain-like"/>
    <property type="match status" value="1"/>
</dbReference>
<evidence type="ECO:0000256" key="1">
    <source>
        <dbReference type="ARBA" id="ARBA00023015"/>
    </source>
</evidence>
<comment type="caution">
    <text evidence="5">The sequence shown here is derived from an EMBL/GenBank/DDBJ whole genome shotgun (WGS) entry which is preliminary data.</text>
</comment>
<dbReference type="PANTHER" id="PTHR46796:SF2">
    <property type="entry name" value="TRANSCRIPTIONAL REGULATORY PROTEIN"/>
    <property type="match status" value="1"/>
</dbReference>
<sequence length="293" mass="32387">MDRACAQELARILYFLDVAQDVVRAWRPRVPGVTEVLHAAWREHSYPAHTHDTWTVLIVDYGLIGYGLGGTEHAARNAGVTVLPPGVVHDGRSVSAAGFRKRVVYLEQDALDAQLVGHAVDAPLVMDDSLRTRFAGLDRALILREDVAAESLLALVREGLAWHLSGHPAPPHQPPSAPTARTTRDLLDADPTQPIRLADIADRVGVTVPHLVRAFTREFGIPPHRYLVGRRLDLARRRLLAGEPAADVASATGFHDQAHLTRHFRRLLRTTPGRYQREGRVVREPSARGVTRL</sequence>
<dbReference type="PROSITE" id="PS01124">
    <property type="entry name" value="HTH_ARAC_FAMILY_2"/>
    <property type="match status" value="1"/>
</dbReference>
<dbReference type="Proteomes" id="UP000664617">
    <property type="component" value="Unassembled WGS sequence"/>
</dbReference>